<dbReference type="Proteomes" id="UP000663868">
    <property type="component" value="Unassembled WGS sequence"/>
</dbReference>
<proteinExistence type="predicted"/>
<dbReference type="EMBL" id="CAJOBB010001517">
    <property type="protein sequence ID" value="CAF3868095.1"/>
    <property type="molecule type" value="Genomic_DNA"/>
</dbReference>
<dbReference type="AlphaFoldDB" id="A0A814CFS2"/>
<sequence length="177" mass="20689">MEASFNTCQNDGHQWNFTDLIEKRIRPSEVLLWSSSVEMADKYASIFYNSSIYFDENCFLCQCTKSGTFGKFCEYQLTHESKSFEAAIDAQFEQKKSDQWGIQEYGAIICYTTLKMSDCVYGLLCLDWRDICDTHQQCMDGLDEENCDKLEFNECEEDEYRCTNGMCIAEEYWLDGK</sequence>
<evidence type="ECO:0000313" key="2">
    <source>
        <dbReference type="EMBL" id="CAF3868095.1"/>
    </source>
</evidence>
<protein>
    <submittedName>
        <fullName evidence="1">Uncharacterized protein</fullName>
    </submittedName>
</protein>
<evidence type="ECO:0000313" key="3">
    <source>
        <dbReference type="Proteomes" id="UP000663860"/>
    </source>
</evidence>
<organism evidence="1 3">
    <name type="scientific">Adineta steineri</name>
    <dbReference type="NCBI Taxonomy" id="433720"/>
    <lineage>
        <taxon>Eukaryota</taxon>
        <taxon>Metazoa</taxon>
        <taxon>Spiralia</taxon>
        <taxon>Gnathifera</taxon>
        <taxon>Rotifera</taxon>
        <taxon>Eurotatoria</taxon>
        <taxon>Bdelloidea</taxon>
        <taxon>Adinetida</taxon>
        <taxon>Adinetidae</taxon>
        <taxon>Adineta</taxon>
    </lineage>
</organism>
<dbReference type="EMBL" id="CAJNOE010000119">
    <property type="protein sequence ID" value="CAF0939597.1"/>
    <property type="molecule type" value="Genomic_DNA"/>
</dbReference>
<gene>
    <name evidence="1" type="ORF">IZO911_LOCUS14355</name>
    <name evidence="2" type="ORF">KXQ929_LOCUS21045</name>
</gene>
<reference evidence="1" key="1">
    <citation type="submission" date="2021-02" db="EMBL/GenBank/DDBJ databases">
        <authorList>
            <person name="Nowell W R."/>
        </authorList>
    </citation>
    <scope>NUCLEOTIDE SEQUENCE</scope>
</reference>
<comment type="caution">
    <text evidence="1">The sequence shown here is derived from an EMBL/GenBank/DDBJ whole genome shotgun (WGS) entry which is preliminary data.</text>
</comment>
<accession>A0A814CFS2</accession>
<dbReference type="Proteomes" id="UP000663860">
    <property type="component" value="Unassembled WGS sequence"/>
</dbReference>
<evidence type="ECO:0000313" key="1">
    <source>
        <dbReference type="EMBL" id="CAF0939597.1"/>
    </source>
</evidence>
<name>A0A814CFS2_9BILA</name>